<protein>
    <submittedName>
        <fullName evidence="2">Uncharacterized protein</fullName>
    </submittedName>
</protein>
<dbReference type="AlphaFoldDB" id="E3IX30"/>
<evidence type="ECO:0000313" key="2">
    <source>
        <dbReference type="EMBL" id="ADP83802.1"/>
    </source>
</evidence>
<name>E3IX30_PSEI1</name>
<keyword evidence="3" id="KW-1185">Reference proteome</keyword>
<dbReference type="InParanoid" id="E3IX30"/>
<sequence length="57" mass="5974">MAHYTCGDCGAVSDEVKTPAEARQLLGTHQTYFCRPLPRTAPTSTPVVTPAGQGGAR</sequence>
<feature type="compositionally biased region" description="Low complexity" evidence="1">
    <location>
        <begin position="38"/>
        <end position="51"/>
    </location>
</feature>
<dbReference type="EMBL" id="CP002299">
    <property type="protein sequence ID" value="ADP83802.1"/>
    <property type="molecule type" value="Genomic_DNA"/>
</dbReference>
<reference evidence="2 3" key="1">
    <citation type="submission" date="2010-10" db="EMBL/GenBank/DDBJ databases">
        <title>Complete sequence of Frankia sp. EuI1c.</title>
        <authorList>
            <consortium name="US DOE Joint Genome Institute"/>
            <person name="Lucas S."/>
            <person name="Copeland A."/>
            <person name="Lapidus A."/>
            <person name="Cheng J.-F."/>
            <person name="Bruce D."/>
            <person name="Goodwin L."/>
            <person name="Pitluck S."/>
            <person name="Chertkov O."/>
            <person name="Detter J.C."/>
            <person name="Han C."/>
            <person name="Tapia R."/>
            <person name="Land M."/>
            <person name="Hauser L."/>
            <person name="Jeffries C."/>
            <person name="Kyrpides N."/>
            <person name="Ivanova N."/>
            <person name="Mikhailova N."/>
            <person name="Beauchemin N."/>
            <person name="Sen A."/>
            <person name="Sur S.A."/>
            <person name="Gtari M."/>
            <person name="Wall L."/>
            <person name="Tisa L."/>
            <person name="Woyke T."/>
        </authorList>
    </citation>
    <scope>NUCLEOTIDE SEQUENCE [LARGE SCALE GENOMIC DNA]</scope>
    <source>
        <strain evidence="3">DSM 45817 / CECT 9037 / EuI1c</strain>
    </source>
</reference>
<evidence type="ECO:0000313" key="3">
    <source>
        <dbReference type="Proteomes" id="UP000002484"/>
    </source>
</evidence>
<organism evidence="2 3">
    <name type="scientific">Pseudofrankia inefficax (strain DSM 45817 / CECT 9037 / DDB 130130 / EuI1c)</name>
    <name type="common">Frankia inefficax</name>
    <dbReference type="NCBI Taxonomy" id="298654"/>
    <lineage>
        <taxon>Bacteria</taxon>
        <taxon>Bacillati</taxon>
        <taxon>Actinomycetota</taxon>
        <taxon>Actinomycetes</taxon>
        <taxon>Frankiales</taxon>
        <taxon>Frankiaceae</taxon>
        <taxon>Pseudofrankia</taxon>
    </lineage>
</organism>
<dbReference type="HOGENOM" id="CLU_2990149_0_0_11"/>
<feature type="region of interest" description="Disordered" evidence="1">
    <location>
        <begin position="35"/>
        <end position="57"/>
    </location>
</feature>
<proteinExistence type="predicted"/>
<dbReference type="STRING" id="298654.FraEuI1c_5818"/>
<gene>
    <name evidence="2" type="ordered locus">FraEuI1c_5818</name>
</gene>
<dbReference type="Proteomes" id="UP000002484">
    <property type="component" value="Chromosome"/>
</dbReference>
<dbReference type="KEGG" id="fri:FraEuI1c_5818"/>
<evidence type="ECO:0000256" key="1">
    <source>
        <dbReference type="SAM" id="MobiDB-lite"/>
    </source>
</evidence>
<accession>E3IX30</accession>